<dbReference type="RefSeq" id="WP_377873504.1">
    <property type="nucleotide sequence ID" value="NZ_JBHMAY010000052.1"/>
</dbReference>
<dbReference type="Pfam" id="PF00326">
    <property type="entry name" value="Peptidase_S9"/>
    <property type="match status" value="1"/>
</dbReference>
<evidence type="ECO:0000259" key="1">
    <source>
        <dbReference type="Pfam" id="PF00326"/>
    </source>
</evidence>
<name>A0ABV7QNX6_9PSEU</name>
<reference evidence="4" key="1">
    <citation type="journal article" date="2019" name="Int. J. Syst. Evol. Microbiol.">
        <title>The Global Catalogue of Microorganisms (GCM) 10K type strain sequencing project: providing services to taxonomists for standard genome sequencing and annotation.</title>
        <authorList>
            <consortium name="The Broad Institute Genomics Platform"/>
            <consortium name="The Broad Institute Genome Sequencing Center for Infectious Disease"/>
            <person name="Wu L."/>
            <person name="Ma J."/>
        </authorList>
    </citation>
    <scope>NUCLEOTIDE SEQUENCE [LARGE SCALE GENOMIC DNA]</scope>
    <source>
        <strain evidence="4">CGMCC 4.7682</strain>
    </source>
</reference>
<keyword evidence="4" id="KW-1185">Reference proteome</keyword>
<dbReference type="Gene3D" id="2.140.10.30">
    <property type="entry name" value="Dipeptidylpeptidase IV, N-terminal domain"/>
    <property type="match status" value="1"/>
</dbReference>
<protein>
    <submittedName>
        <fullName evidence="3">DPP IV N-terminal domain-containing protein</fullName>
    </submittedName>
</protein>
<proteinExistence type="predicted"/>
<dbReference type="Pfam" id="PF00930">
    <property type="entry name" value="DPPIV_N"/>
    <property type="match status" value="1"/>
</dbReference>
<feature type="domain" description="Dipeptidylpeptidase IV N-terminal" evidence="2">
    <location>
        <begin position="116"/>
        <end position="461"/>
    </location>
</feature>
<dbReference type="SUPFAM" id="SSF53474">
    <property type="entry name" value="alpha/beta-Hydrolases"/>
    <property type="match status" value="1"/>
</dbReference>
<evidence type="ECO:0000313" key="4">
    <source>
        <dbReference type="Proteomes" id="UP001595764"/>
    </source>
</evidence>
<comment type="caution">
    <text evidence="3">The sequence shown here is derived from an EMBL/GenBank/DDBJ whole genome shotgun (WGS) entry which is preliminary data.</text>
</comment>
<dbReference type="Gene3D" id="3.40.50.1820">
    <property type="entry name" value="alpha/beta hydrolase"/>
    <property type="match status" value="1"/>
</dbReference>
<dbReference type="InterPro" id="IPR050278">
    <property type="entry name" value="Serine_Prot_S9B/DPPIV"/>
</dbReference>
<evidence type="ECO:0000313" key="3">
    <source>
        <dbReference type="EMBL" id="MFC3515010.1"/>
    </source>
</evidence>
<evidence type="ECO:0000259" key="2">
    <source>
        <dbReference type="Pfam" id="PF00930"/>
    </source>
</evidence>
<dbReference type="SUPFAM" id="SSF82171">
    <property type="entry name" value="DPP6 N-terminal domain-like"/>
    <property type="match status" value="1"/>
</dbReference>
<dbReference type="InterPro" id="IPR001375">
    <property type="entry name" value="Peptidase_S9_cat"/>
</dbReference>
<dbReference type="EMBL" id="JBHRWI010000043">
    <property type="protein sequence ID" value="MFC3515010.1"/>
    <property type="molecule type" value="Genomic_DNA"/>
</dbReference>
<dbReference type="InterPro" id="IPR029058">
    <property type="entry name" value="AB_hydrolase_fold"/>
</dbReference>
<accession>A0ABV7QNX6</accession>
<gene>
    <name evidence="3" type="ORF">ACFORO_32890</name>
</gene>
<organism evidence="3 4">
    <name type="scientific">Amycolatopsis halotolerans</name>
    <dbReference type="NCBI Taxonomy" id="330083"/>
    <lineage>
        <taxon>Bacteria</taxon>
        <taxon>Bacillati</taxon>
        <taxon>Actinomycetota</taxon>
        <taxon>Actinomycetes</taxon>
        <taxon>Pseudonocardiales</taxon>
        <taxon>Pseudonocardiaceae</taxon>
        <taxon>Amycolatopsis</taxon>
    </lineage>
</organism>
<sequence>MRPMMDERYRCALALVPERLPGLVRNRAIVPHWTGDGDEFWYRRDGVDGYEYILVAPETFTRRPLFDRDALAKRLSAVFGAEIDLRTIAVTTYEPHLVRLGDGRAAALGPDGDSAVPATEPALRSPDGKTQVFRREHDLWLRDENGEERRVTRGGEARFAWGAPSDYLRSNLPLAARDRPLPPLATAVSPSGRLLLTGRLDERSMPEHPFVDQLPTDRAKPRLDPFRYHHIDEKPEGVPQLAIIDLVTGDQAVFDDEDGLTEGLAMTHLDTVAWSADERFVYMLAHETGGKTAALLRIDTRTGARTVALSETAEPIYEPNTHEYSLPLLHVLPATNEVIWFSQRDGWGHLYLYDLGTGACRHRITSGDIVVRDILRVDEQRREVLFLAGTGEDGGNPYWRRLYKASLDGGAQTLLTPEPADHELKAPAIAFFTTIFGGAADSSISPSGRCFVDHVSTVEKPTEIVLRDTTTGAIIGELERADVSALTDAGYVFPQQFQVTADDGKTPLWGLLTLPADPVDPARIPVIDLMYAGYQVVTQPTGFLSGGGNPSWSQLGSAYAALGFATVVLDGRGTPGRDPVFRQWTREELDTPRGIEDHVTAIRALAAQHPELDLSRVGVTGHSYGGYNSVRAMLSFPEFFTVGVSSAGVHDARKLPRGAWNWHLGSEDPKDPGKLVALGNLRLADRLRGKLLLVSGDRDANVSLDHTFALIDALIHARKRFDLKIWPGVDHYSGTTPYVRALMWDYFVEHLLGEKPPAELPF</sequence>
<feature type="domain" description="Peptidase S9 prolyl oligopeptidase catalytic" evidence="1">
    <location>
        <begin position="559"/>
        <end position="751"/>
    </location>
</feature>
<dbReference type="PANTHER" id="PTHR11731">
    <property type="entry name" value="PROTEASE FAMILY S9B,C DIPEPTIDYL-PEPTIDASE IV-RELATED"/>
    <property type="match status" value="1"/>
</dbReference>
<dbReference type="Proteomes" id="UP001595764">
    <property type="component" value="Unassembled WGS sequence"/>
</dbReference>
<dbReference type="PANTHER" id="PTHR11731:SF193">
    <property type="entry name" value="DIPEPTIDYL PEPTIDASE 9"/>
    <property type="match status" value="1"/>
</dbReference>
<dbReference type="InterPro" id="IPR002469">
    <property type="entry name" value="Peptidase_S9B_N"/>
</dbReference>